<dbReference type="EMBL" id="VIKR01000004">
    <property type="protein sequence ID" value="TQV73160.1"/>
    <property type="molecule type" value="Genomic_DNA"/>
</dbReference>
<gene>
    <name evidence="1" type="ORF">FLL45_17065</name>
</gene>
<evidence type="ECO:0008006" key="3">
    <source>
        <dbReference type="Google" id="ProtNLM"/>
    </source>
</evidence>
<comment type="caution">
    <text evidence="1">The sequence shown here is derived from an EMBL/GenBank/DDBJ whole genome shotgun (WGS) entry which is preliminary data.</text>
</comment>
<dbReference type="CDD" id="cd07067">
    <property type="entry name" value="HP_PGM_like"/>
    <property type="match status" value="1"/>
</dbReference>
<dbReference type="PANTHER" id="PTHR47623">
    <property type="entry name" value="OS09G0287300 PROTEIN"/>
    <property type="match status" value="1"/>
</dbReference>
<sequence length="166" mass="19255">MKARFITLIRHAKSSWDDSRLTDKDRPLASRGRRDAPLMARRNRPLIESVEHFYCSTAERAHETFDLIHGELHGFHADYNLTDELYTFSARDVLKYCQQLPDNIYSVGIVGHNPALTEFINLMTADSLANLPTCAIARIRLKVDCWENIQYETGKLVYYTCPKNYR</sequence>
<dbReference type="RefSeq" id="WP_142943292.1">
    <property type="nucleotide sequence ID" value="NZ_VIKR01000004.1"/>
</dbReference>
<dbReference type="Proteomes" id="UP000317839">
    <property type="component" value="Unassembled WGS sequence"/>
</dbReference>
<dbReference type="Gene3D" id="3.40.50.1240">
    <property type="entry name" value="Phosphoglycerate mutase-like"/>
    <property type="match status" value="1"/>
</dbReference>
<keyword evidence="2" id="KW-1185">Reference proteome</keyword>
<name>A0A545T7F4_9GAMM</name>
<dbReference type="Pfam" id="PF00300">
    <property type="entry name" value="His_Phos_1"/>
    <property type="match status" value="1"/>
</dbReference>
<dbReference type="SMART" id="SM00855">
    <property type="entry name" value="PGAM"/>
    <property type="match status" value="1"/>
</dbReference>
<dbReference type="SUPFAM" id="SSF53254">
    <property type="entry name" value="Phosphoglycerate mutase-like"/>
    <property type="match status" value="1"/>
</dbReference>
<proteinExistence type="predicted"/>
<organism evidence="1 2">
    <name type="scientific">Aliikangiella marina</name>
    <dbReference type="NCBI Taxonomy" id="1712262"/>
    <lineage>
        <taxon>Bacteria</taxon>
        <taxon>Pseudomonadati</taxon>
        <taxon>Pseudomonadota</taxon>
        <taxon>Gammaproteobacteria</taxon>
        <taxon>Oceanospirillales</taxon>
        <taxon>Pleioneaceae</taxon>
        <taxon>Aliikangiella</taxon>
    </lineage>
</organism>
<dbReference type="InterPro" id="IPR013078">
    <property type="entry name" value="His_Pase_superF_clade-1"/>
</dbReference>
<dbReference type="PANTHER" id="PTHR47623:SF1">
    <property type="entry name" value="OS09G0287300 PROTEIN"/>
    <property type="match status" value="1"/>
</dbReference>
<dbReference type="AlphaFoldDB" id="A0A545T7F4"/>
<protein>
    <recommendedName>
        <fullName evidence="3">Histidine phosphatase family protein</fullName>
    </recommendedName>
</protein>
<evidence type="ECO:0000313" key="2">
    <source>
        <dbReference type="Proteomes" id="UP000317839"/>
    </source>
</evidence>
<reference evidence="1 2" key="1">
    <citation type="submission" date="2019-06" db="EMBL/GenBank/DDBJ databases">
        <title>Draft genome of Aliikangiella marina GYP-15.</title>
        <authorList>
            <person name="Wang G."/>
        </authorList>
    </citation>
    <scope>NUCLEOTIDE SEQUENCE [LARGE SCALE GENOMIC DNA]</scope>
    <source>
        <strain evidence="1 2">GYP-15</strain>
    </source>
</reference>
<dbReference type="InterPro" id="IPR029033">
    <property type="entry name" value="His_PPase_superfam"/>
</dbReference>
<evidence type="ECO:0000313" key="1">
    <source>
        <dbReference type="EMBL" id="TQV73160.1"/>
    </source>
</evidence>
<dbReference type="OrthoDB" id="9810154at2"/>
<accession>A0A545T7F4</accession>